<accession>A0A1S0TIS8</accession>
<dbReference type="EMBL" id="JH712449">
    <property type="protein sequence ID" value="EFO14664.2"/>
    <property type="molecule type" value="Genomic_DNA"/>
</dbReference>
<evidence type="ECO:0000313" key="2">
    <source>
        <dbReference type="EMBL" id="EFO14664.2"/>
    </source>
</evidence>
<dbReference type="RefSeq" id="XP_020301141.1">
    <property type="nucleotide sequence ID" value="XM_020448738.1"/>
</dbReference>
<dbReference type="KEGG" id="loa:LOAG_13851"/>
<protein>
    <submittedName>
        <fullName evidence="2">Uncharacterized protein</fullName>
    </submittedName>
</protein>
<keyword evidence="1" id="KW-0472">Membrane</keyword>
<dbReference type="OrthoDB" id="10559617at2759"/>
<keyword evidence="1" id="KW-1133">Transmembrane helix</keyword>
<organism evidence="2">
    <name type="scientific">Loa loa</name>
    <name type="common">Eye worm</name>
    <name type="synonym">Filaria loa</name>
    <dbReference type="NCBI Taxonomy" id="7209"/>
    <lineage>
        <taxon>Eukaryota</taxon>
        <taxon>Metazoa</taxon>
        <taxon>Ecdysozoa</taxon>
        <taxon>Nematoda</taxon>
        <taxon>Chromadorea</taxon>
        <taxon>Rhabditida</taxon>
        <taxon>Spirurina</taxon>
        <taxon>Spiruromorpha</taxon>
        <taxon>Filarioidea</taxon>
        <taxon>Onchocercidae</taxon>
        <taxon>Loa</taxon>
    </lineage>
</organism>
<keyword evidence="1" id="KW-0812">Transmembrane</keyword>
<dbReference type="AlphaFoldDB" id="A0A1S0TIS8"/>
<proteinExistence type="predicted"/>
<dbReference type="GeneID" id="9951328"/>
<sequence length="262" mass="29206">MNEIRLAINFRTITNITNDEFVVIASSSAKQSSRIKVIVQIGDFPALDVLSTTKTLTVTQILTIGSLSLLFILLVTLFALIIHMRIYSVSKNNCAIVRDLNCPSPRFKRETQIAPCYTKFKNSSSTSSTHANNSSTKFLFNSSMETQMTINHPVTYSMPDSGIDPDDISVTSSVTDYLNQVGVTPNKYFESNHCSSKEPFMDYKDVTSNDPEINDLIYAKVDEILSPASRMNVCFTSNSSINISSFNVKGQSKKRKKTYISK</sequence>
<dbReference type="InParanoid" id="A0A1S0TIS8"/>
<dbReference type="CTD" id="9951328"/>
<gene>
    <name evidence="2" type="ORF">LOAG_13851</name>
</gene>
<name>A0A1S0TIS8_LOALO</name>
<feature type="transmembrane region" description="Helical" evidence="1">
    <location>
        <begin position="61"/>
        <end position="82"/>
    </location>
</feature>
<evidence type="ECO:0000256" key="1">
    <source>
        <dbReference type="SAM" id="Phobius"/>
    </source>
</evidence>
<reference evidence="2" key="1">
    <citation type="submission" date="2012-04" db="EMBL/GenBank/DDBJ databases">
        <title>The Genome Sequence of Loa loa.</title>
        <authorList>
            <consortium name="The Broad Institute Genome Sequencing Platform"/>
            <consortium name="Broad Institute Genome Sequencing Center for Infectious Disease"/>
            <person name="Nutman T.B."/>
            <person name="Fink D.L."/>
            <person name="Russ C."/>
            <person name="Young S."/>
            <person name="Zeng Q."/>
            <person name="Gargeya S."/>
            <person name="Alvarado L."/>
            <person name="Berlin A."/>
            <person name="Chapman S.B."/>
            <person name="Chen Z."/>
            <person name="Freedman E."/>
            <person name="Gellesch M."/>
            <person name="Goldberg J."/>
            <person name="Griggs A."/>
            <person name="Gujja S."/>
            <person name="Heilman E.R."/>
            <person name="Heiman D."/>
            <person name="Howarth C."/>
            <person name="Mehta T."/>
            <person name="Neiman D."/>
            <person name="Pearson M."/>
            <person name="Roberts A."/>
            <person name="Saif S."/>
            <person name="Shea T."/>
            <person name="Shenoy N."/>
            <person name="Sisk P."/>
            <person name="Stolte C."/>
            <person name="Sykes S."/>
            <person name="White J."/>
            <person name="Yandava C."/>
            <person name="Haas B."/>
            <person name="Henn M.R."/>
            <person name="Nusbaum C."/>
            <person name="Birren B."/>
        </authorList>
    </citation>
    <scope>NUCLEOTIDE SEQUENCE [LARGE SCALE GENOMIC DNA]</scope>
</reference>